<accession>A0A9P7Z8Y2</accession>
<keyword evidence="5" id="KW-1185">Reference proteome</keyword>
<dbReference type="GO" id="GO:0070290">
    <property type="term" value="F:N-acylphosphatidylethanolamine-specific phospholipase D activity"/>
    <property type="evidence" value="ECO:0007669"/>
    <property type="project" value="InterPro"/>
</dbReference>
<feature type="binding site" evidence="1">
    <location>
        <position position="302"/>
    </location>
    <ligand>
        <name>an N-acyl-1,2-diacyl-sn-glycero-3-phosphoethanolamine</name>
        <dbReference type="ChEBI" id="CHEBI:62537"/>
    </ligand>
</feature>
<feature type="binding site" evidence="1">
    <location>
        <position position="170"/>
    </location>
    <ligand>
        <name>an N-acyl-1,2-diacyl-sn-glycero-3-phosphoethanolamine</name>
        <dbReference type="ChEBI" id="CHEBI:62537"/>
    </ligand>
</feature>
<dbReference type="AlphaFoldDB" id="A0A9P7Z8Y2"/>
<evidence type="ECO:0000313" key="4">
    <source>
        <dbReference type="EMBL" id="KAG9247763.1"/>
    </source>
</evidence>
<dbReference type="Gene3D" id="3.60.15.10">
    <property type="entry name" value="Ribonuclease Z/Hydroxyacylglutathione hydrolase-like"/>
    <property type="match status" value="2"/>
</dbReference>
<evidence type="ECO:0000259" key="3">
    <source>
        <dbReference type="Pfam" id="PF12706"/>
    </source>
</evidence>
<organism evidence="4 5">
    <name type="scientific">Calycina marina</name>
    <dbReference type="NCBI Taxonomy" id="1763456"/>
    <lineage>
        <taxon>Eukaryota</taxon>
        <taxon>Fungi</taxon>
        <taxon>Dikarya</taxon>
        <taxon>Ascomycota</taxon>
        <taxon>Pezizomycotina</taxon>
        <taxon>Leotiomycetes</taxon>
        <taxon>Helotiales</taxon>
        <taxon>Pezizellaceae</taxon>
        <taxon>Calycina</taxon>
    </lineage>
</organism>
<dbReference type="GO" id="GO:0070291">
    <property type="term" value="P:N-acylethanolamine metabolic process"/>
    <property type="evidence" value="ECO:0007669"/>
    <property type="project" value="TreeGrafter"/>
</dbReference>
<dbReference type="InterPro" id="IPR024884">
    <property type="entry name" value="NAPE-PLD"/>
</dbReference>
<dbReference type="GO" id="GO:0008270">
    <property type="term" value="F:zinc ion binding"/>
    <property type="evidence" value="ECO:0007669"/>
    <property type="project" value="InterPro"/>
</dbReference>
<dbReference type="Pfam" id="PF12706">
    <property type="entry name" value="Lactamase_B_2"/>
    <property type="match status" value="1"/>
</dbReference>
<sequence length="379" mass="42309">MFNTIRSKTWSPASSKPKITRPSHHRNDQGTAFKNPWTSANPPSWTELLLQGTFPLGWYDDLTKRHPETRDIKVVAPDWGAAVLKASGLSRQECVVGTTLGHAGAIVELPLGGTAKHGEAKKSLWILYDPIFSRRAGPTQYTGPGRMRPSPCQVSDLPGCDVIMISHNHYDHLDLATIETLLKKFPKAIYFVPLGNKRWLCSLGVKEARVQELDWWQNREYSVQDFGYEGFSTFSQDVLLRFTCVPAQHNSGRDVCPVFKEIGQKFGPFDLSFIPIWRGGTLGFISNIGLRLSHNDIPTTFHTSPLDAIDIHKDVQSRNTVAVHFGTFIGSQNESLESIMEFEEARDKRNVLALDAQSPDDRDRAGCINIGASFAARMS</sequence>
<feature type="region of interest" description="Disordered" evidence="2">
    <location>
        <begin position="1"/>
        <end position="39"/>
    </location>
</feature>
<dbReference type="InterPro" id="IPR001279">
    <property type="entry name" value="Metallo-B-lactamas"/>
</dbReference>
<evidence type="ECO:0000256" key="1">
    <source>
        <dbReference type="PIRSR" id="PIRSR038896-50"/>
    </source>
</evidence>
<dbReference type="GO" id="GO:0070292">
    <property type="term" value="P:N-acylphosphatidylethanolamine metabolic process"/>
    <property type="evidence" value="ECO:0007669"/>
    <property type="project" value="TreeGrafter"/>
</dbReference>
<gene>
    <name evidence="4" type="ORF">BJ878DRAFT_414232</name>
</gene>
<proteinExistence type="predicted"/>
<name>A0A9P7Z8Y2_9HELO</name>
<dbReference type="SUPFAM" id="SSF56281">
    <property type="entry name" value="Metallo-hydrolase/oxidoreductase"/>
    <property type="match status" value="1"/>
</dbReference>
<dbReference type="PANTHER" id="PTHR15032:SF4">
    <property type="entry name" value="N-ACYL-PHOSPHATIDYLETHANOLAMINE-HYDROLYZING PHOSPHOLIPASE D"/>
    <property type="match status" value="1"/>
</dbReference>
<dbReference type="InterPro" id="IPR036866">
    <property type="entry name" value="RibonucZ/Hydroxyglut_hydro"/>
</dbReference>
<dbReference type="PANTHER" id="PTHR15032">
    <property type="entry name" value="N-ACYL-PHOSPHATIDYLETHANOLAMINE-HYDROLYZING PHOSPHOLIPASE D"/>
    <property type="match status" value="1"/>
</dbReference>
<evidence type="ECO:0000256" key="2">
    <source>
        <dbReference type="SAM" id="MobiDB-lite"/>
    </source>
</evidence>
<feature type="domain" description="Metallo-beta-lactamase" evidence="3">
    <location>
        <begin position="125"/>
        <end position="253"/>
    </location>
</feature>
<feature type="compositionally biased region" description="Polar residues" evidence="2">
    <location>
        <begin position="1"/>
        <end position="14"/>
    </location>
</feature>
<dbReference type="OrthoDB" id="332863at2759"/>
<dbReference type="Proteomes" id="UP000887226">
    <property type="component" value="Unassembled WGS sequence"/>
</dbReference>
<reference evidence="4" key="1">
    <citation type="journal article" date="2021" name="IMA Fungus">
        <title>Genomic characterization of three marine fungi, including Emericellopsis atlantica sp. nov. with signatures of a generalist lifestyle and marine biomass degradation.</title>
        <authorList>
            <person name="Hagestad O.C."/>
            <person name="Hou L."/>
            <person name="Andersen J.H."/>
            <person name="Hansen E.H."/>
            <person name="Altermark B."/>
            <person name="Li C."/>
            <person name="Kuhnert E."/>
            <person name="Cox R.J."/>
            <person name="Crous P.W."/>
            <person name="Spatafora J.W."/>
            <person name="Lail K."/>
            <person name="Amirebrahimi M."/>
            <person name="Lipzen A."/>
            <person name="Pangilinan J."/>
            <person name="Andreopoulos W."/>
            <person name="Hayes R.D."/>
            <person name="Ng V."/>
            <person name="Grigoriev I.V."/>
            <person name="Jackson S.A."/>
            <person name="Sutton T.D.S."/>
            <person name="Dobson A.D.W."/>
            <person name="Rama T."/>
        </authorList>
    </citation>
    <scope>NUCLEOTIDE SEQUENCE</scope>
    <source>
        <strain evidence="4">TRa3180A</strain>
    </source>
</reference>
<dbReference type="EMBL" id="MU253764">
    <property type="protein sequence ID" value="KAG9247763.1"/>
    <property type="molecule type" value="Genomic_DNA"/>
</dbReference>
<dbReference type="PIRSF" id="PIRSF038896">
    <property type="entry name" value="NAPE-PLD"/>
    <property type="match status" value="1"/>
</dbReference>
<evidence type="ECO:0000313" key="5">
    <source>
        <dbReference type="Proteomes" id="UP000887226"/>
    </source>
</evidence>
<comment type="caution">
    <text evidence="4">The sequence shown here is derived from an EMBL/GenBank/DDBJ whole genome shotgun (WGS) entry which is preliminary data.</text>
</comment>
<protein>
    <submittedName>
        <fullName evidence="4">Metallo-hydrolase/oxidoreductase</fullName>
    </submittedName>
</protein>
<feature type="compositionally biased region" description="Polar residues" evidence="2">
    <location>
        <begin position="29"/>
        <end position="39"/>
    </location>
</feature>
<dbReference type="GO" id="GO:0005737">
    <property type="term" value="C:cytoplasm"/>
    <property type="evidence" value="ECO:0007669"/>
    <property type="project" value="TreeGrafter"/>
</dbReference>